<organism evidence="2 3">
    <name type="scientific">Caldanaerobacter subterraneus</name>
    <dbReference type="NCBI Taxonomy" id="911092"/>
    <lineage>
        <taxon>Bacteria</taxon>
        <taxon>Bacillati</taxon>
        <taxon>Bacillota</taxon>
        <taxon>Clostridia</taxon>
        <taxon>Thermoanaerobacterales</taxon>
        <taxon>Thermoanaerobacteraceae</taxon>
        <taxon>Caldanaerobacter</taxon>
    </lineage>
</organism>
<feature type="transmembrane region" description="Helical" evidence="1">
    <location>
        <begin position="311"/>
        <end position="327"/>
    </location>
</feature>
<keyword evidence="1" id="KW-0472">Membrane</keyword>
<dbReference type="Proteomes" id="UP000529861">
    <property type="component" value="Unassembled WGS sequence"/>
</dbReference>
<dbReference type="AlphaFoldDB" id="A0A7Y2PKQ9"/>
<feature type="transmembrane region" description="Helical" evidence="1">
    <location>
        <begin position="217"/>
        <end position="238"/>
    </location>
</feature>
<name>A0A7Y2PKQ9_9THEO</name>
<accession>A0A7Y2PKQ9</accession>
<reference evidence="2 3" key="1">
    <citation type="submission" date="2020-04" db="EMBL/GenBank/DDBJ databases">
        <title>Draft genome sequence of Caldanaerobacter sunterraneus. strain 1523vc isolated from Griffin hot spring, Kamchatka, Russia.</title>
        <authorList>
            <person name="Toshchakov S.V."/>
            <person name="Podosokorskaya O.A."/>
            <person name="Kublanov I.V."/>
            <person name="Korzhenkov A."/>
            <person name="Patrushev M.V."/>
        </authorList>
    </citation>
    <scope>NUCLEOTIDE SEQUENCE [LARGE SCALE GENOMIC DNA]</scope>
    <source>
        <strain evidence="2 3">1523vc</strain>
    </source>
</reference>
<evidence type="ECO:0000256" key="1">
    <source>
        <dbReference type="SAM" id="Phobius"/>
    </source>
</evidence>
<keyword evidence="1" id="KW-1133">Transmembrane helix</keyword>
<evidence type="ECO:0000313" key="3">
    <source>
        <dbReference type="Proteomes" id="UP000529861"/>
    </source>
</evidence>
<comment type="caution">
    <text evidence="2">The sequence shown here is derived from an EMBL/GenBank/DDBJ whole genome shotgun (WGS) entry which is preliminary data.</text>
</comment>
<dbReference type="EMBL" id="JABEQB010000008">
    <property type="protein sequence ID" value="NNG66441.1"/>
    <property type="molecule type" value="Genomic_DNA"/>
</dbReference>
<sequence length="665" mass="73959">MQKKIFISFFTILLAIVLFTSIGFAGELNPVQYSSDSQNNNAPKTTLGGWFERFITNTVVAFFDPLKVLIIGDLGNLIMPPDGDTLSFYEANLLTKANVKITEKTMIFGDPEHNIMGVGERVRVLLLLIVGAMMPVTMVYSIIKYQNAITPDKRKKFIDFLIRWVVTFVLLIFSRQIMLAMYEVNAYIVNIIRYASAGQSGKVMSFMDNLNFSDFGLLWLVLWAAYKLLVGWIALVVFPMRDIIMILLYTLSPVLIYQFMFESRTEVTINWAREFFGTVITQSVYAFVFWVAGELLKFFDTAASLNTQLSFIRAIMIILFLTLMLGSNKVIREWLGLDTSGHDALQYIGMGALLGIGTMLFAGGLAKTISGALRGETGMANIPSATGGKIGGGGFTPASDEGTIAEVFRNAQVKASKYAAVAGKIASIGMATAGGIALGPAGMEIGETLGNAAGNFVVGKTLKGHFARKGLKELDDRVKTDKMYYPDYTALIKDREGNLKEERSVYAEGVRPYMSAEEQQFIYERNKRVSMAKAWLGEPAAFAVRTIYNIKGKNIPRAIDGPNDELLTEKVQPGDIFDVAYKGNIIEYYRVIEGQREKVPFHVSRTNKNYGSLTKWERYQVGEVVAKGHSSPLAWNKIHDMHLEDVEGRHIPLELPNSGRKPFLN</sequence>
<gene>
    <name evidence="2" type="ORF">HKI81_04200</name>
</gene>
<feature type="transmembrane region" description="Helical" evidence="1">
    <location>
        <begin position="164"/>
        <end position="182"/>
    </location>
</feature>
<proteinExistence type="predicted"/>
<keyword evidence="1" id="KW-0812">Transmembrane</keyword>
<evidence type="ECO:0000313" key="2">
    <source>
        <dbReference type="EMBL" id="NNG66441.1"/>
    </source>
</evidence>
<feature type="transmembrane region" description="Helical" evidence="1">
    <location>
        <begin position="280"/>
        <end position="299"/>
    </location>
</feature>
<protein>
    <submittedName>
        <fullName evidence="2">Uncharacterized protein</fullName>
    </submittedName>
</protein>
<dbReference type="RefSeq" id="WP_170270634.1">
    <property type="nucleotide sequence ID" value="NZ_JABEQB010000008.1"/>
</dbReference>
<feature type="transmembrane region" description="Helical" evidence="1">
    <location>
        <begin position="243"/>
        <end position="260"/>
    </location>
</feature>
<feature type="transmembrane region" description="Helical" evidence="1">
    <location>
        <begin position="124"/>
        <end position="143"/>
    </location>
</feature>
<feature type="transmembrane region" description="Helical" evidence="1">
    <location>
        <begin position="347"/>
        <end position="366"/>
    </location>
</feature>